<protein>
    <submittedName>
        <fullName evidence="3">Uncharacterized protein</fullName>
    </submittedName>
</protein>
<dbReference type="EMBL" id="CM001466">
    <property type="protein sequence ID" value="EHY89440.1"/>
    <property type="molecule type" value="Genomic_DNA"/>
</dbReference>
<evidence type="ECO:0000256" key="1">
    <source>
        <dbReference type="SAM" id="MobiDB-lite"/>
    </source>
</evidence>
<feature type="region of interest" description="Disordered" evidence="1">
    <location>
        <begin position="42"/>
        <end position="81"/>
    </location>
</feature>
<reference evidence="3 4" key="1">
    <citation type="journal article" date="2012" name="Stand. Genomic Sci.">
        <title>Genome sequence of the soil bacterium Saccharomonospora azurea type strain (NA-128(T)).</title>
        <authorList>
            <person name="Klenk H.P."/>
            <person name="Held B."/>
            <person name="Lucas S."/>
            <person name="Lapidus A."/>
            <person name="Copeland A."/>
            <person name="Hammon N."/>
            <person name="Pitluck S."/>
            <person name="Goodwin L.A."/>
            <person name="Han C."/>
            <person name="Tapia R."/>
            <person name="Brambilla E.M."/>
            <person name="Potter G."/>
            <person name="Land M."/>
            <person name="Ivanova N."/>
            <person name="Rohde M."/>
            <person name="Goker M."/>
            <person name="Detter J.C."/>
            <person name="Kyrpides N.C."/>
            <person name="Woyke T."/>
        </authorList>
    </citation>
    <scope>NUCLEOTIDE SEQUENCE [LARGE SCALE GENOMIC DNA]</scope>
    <source>
        <strain evidence="3 4">NA-128</strain>
    </source>
</reference>
<evidence type="ECO:0000313" key="3">
    <source>
        <dbReference type="EMBL" id="EHY89440.1"/>
    </source>
</evidence>
<keyword evidence="2" id="KW-0472">Membrane</keyword>
<accession>H8G8S4</accession>
<feature type="transmembrane region" description="Helical" evidence="2">
    <location>
        <begin position="21"/>
        <end position="40"/>
    </location>
</feature>
<evidence type="ECO:0000313" key="4">
    <source>
        <dbReference type="Proteomes" id="UP000004705"/>
    </source>
</evidence>
<dbReference type="HOGENOM" id="CLU_1407850_0_0_11"/>
<organism evidence="3 4">
    <name type="scientific">Saccharomonospora azurea NA-128</name>
    <dbReference type="NCBI Taxonomy" id="882081"/>
    <lineage>
        <taxon>Bacteria</taxon>
        <taxon>Bacillati</taxon>
        <taxon>Actinomycetota</taxon>
        <taxon>Actinomycetes</taxon>
        <taxon>Pseudonocardiales</taxon>
        <taxon>Pseudonocardiaceae</taxon>
        <taxon>Saccharomonospora</taxon>
    </lineage>
</organism>
<feature type="compositionally biased region" description="Basic and acidic residues" evidence="1">
    <location>
        <begin position="44"/>
        <end position="55"/>
    </location>
</feature>
<dbReference type="RefSeq" id="WP_005442073.1">
    <property type="nucleotide sequence ID" value="NZ_CM001466.1"/>
</dbReference>
<keyword evidence="4" id="KW-1185">Reference proteome</keyword>
<evidence type="ECO:0000256" key="2">
    <source>
        <dbReference type="SAM" id="Phobius"/>
    </source>
</evidence>
<gene>
    <name evidence="3" type="ORF">SacazDRAFT_02545</name>
</gene>
<sequence>MDDDADDRKARSGWGELGPKWITAVATLITALAGTGFILGRSTAPDRGDPGRGPDDTATVTVTENAPDEQVGGETSTPTDPAVHWAGELTFDSNAKGYNLDVLPPTHTAGRYVEIFIDALESHGDAATFTVWKSAGVPGKDDCAAAVADEGVSRINPVVENNHICGRTYEGRIFRMTIVATSGETQVDVVVWK</sequence>
<dbReference type="AlphaFoldDB" id="H8G8S4"/>
<keyword evidence="2" id="KW-0812">Transmembrane</keyword>
<name>H8G8S4_9PSEU</name>
<dbReference type="OrthoDB" id="3557315at2"/>
<dbReference type="Proteomes" id="UP000004705">
    <property type="component" value="Chromosome"/>
</dbReference>
<keyword evidence="2" id="KW-1133">Transmembrane helix</keyword>
<proteinExistence type="predicted"/>